<dbReference type="HOGENOM" id="CLU_024200_0_0_1"/>
<evidence type="ECO:0000256" key="5">
    <source>
        <dbReference type="ARBA" id="ARBA00022679"/>
    </source>
</evidence>
<evidence type="ECO:0000313" key="11">
    <source>
        <dbReference type="Proteomes" id="UP000024376"/>
    </source>
</evidence>
<feature type="transmembrane region" description="Helical" evidence="8">
    <location>
        <begin position="348"/>
        <end position="364"/>
    </location>
</feature>
<dbReference type="EMBL" id="KI911153">
    <property type="protein sequence ID" value="ETS00249.1"/>
    <property type="molecule type" value="Genomic_DNA"/>
</dbReference>
<dbReference type="Pfam" id="PF13632">
    <property type="entry name" value="Glyco_trans_2_3"/>
    <property type="match status" value="1"/>
</dbReference>
<feature type="transmembrane region" description="Helical" evidence="8">
    <location>
        <begin position="549"/>
        <end position="570"/>
    </location>
</feature>
<feature type="transmembrane region" description="Helical" evidence="8">
    <location>
        <begin position="582"/>
        <end position="603"/>
    </location>
</feature>
<keyword evidence="8" id="KW-0812">Transmembrane</keyword>
<dbReference type="OrthoDB" id="9876900at2759"/>
<dbReference type="PANTHER" id="PTHR22913">
    <property type="entry name" value="HYALURONAN SYNTHASE"/>
    <property type="match status" value="1"/>
</dbReference>
<comment type="similarity">
    <text evidence="2">Belongs to the NodC/HAS family.</text>
</comment>
<dbReference type="GO" id="GO:0085029">
    <property type="term" value="P:extracellular matrix assembly"/>
    <property type="evidence" value="ECO:0007669"/>
    <property type="project" value="TreeGrafter"/>
</dbReference>
<feature type="transmembrane region" description="Helical" evidence="8">
    <location>
        <begin position="447"/>
        <end position="462"/>
    </location>
</feature>
<keyword evidence="3" id="KW-1003">Cell membrane</keyword>
<dbReference type="PANTHER" id="PTHR22913:SF12">
    <property type="entry name" value="MANNURONAN SYNTHASE"/>
    <property type="match status" value="1"/>
</dbReference>
<dbReference type="GO" id="GO:0005886">
    <property type="term" value="C:plasma membrane"/>
    <property type="evidence" value="ECO:0007669"/>
    <property type="project" value="UniProtKB-SubCell"/>
</dbReference>
<evidence type="ECO:0000256" key="2">
    <source>
        <dbReference type="ARBA" id="ARBA00006782"/>
    </source>
</evidence>
<evidence type="ECO:0000256" key="6">
    <source>
        <dbReference type="ARBA" id="ARBA00023136"/>
    </source>
</evidence>
<dbReference type="KEGG" id="trr:M419DRAFT_142146"/>
<keyword evidence="5" id="KW-0808">Transferase</keyword>
<sequence length="605" mass="68338">MMDPFHNGSIPIVTKGRPTSYLRMLLNVVGCLLLTPAYWAVSVHCRYPVTLDLILTIVLTELNRLVNEGRRLQFYEQEEPPERPLASPRDERSDDGFYDEKKVGFSVTEIEPQSRLDSMAAVVGWREDPALFARALQSYKSAKHCMFMLVGIDGDEAADQDMVDVFNYVYPTQSKVIHVPQPLGEVAEQFIAKHISVCKQNGQPVNLDECYEIAMRHCFQLARTILEQEKVDLASVRHLCLRQRHMHKKGVMFTTFVFALVIADVLGVEFLWSSDSDTLVFPDSIHKTVDAIAHDPTVGGASSGLVVHNGYETTVTNLAATVYWGELYLTRSMPAFTATSDCQSGPSTVFRLAAMPAILIPWYLQTLMGKRMIINEDRHLTTNLLLRGWGVVFASDVLAATDTPTTMARWLKQQVRWARATHIESLLQPRVYLVTHPLLFYSMSKRELGPVIAFVAALWYFFTGERLILVFVSDVLVRIAASALYNLLRNPHRLERASLKWIVPGMFFYHLPLPAVHVWSLLTLTADGWGTSMRNSSELAKKDSARQAWWETGFFVGWMGVVAGSVARWLATHWAMQRHEVWGAMAVSFAAAAFVAWRCTIYQQS</sequence>
<evidence type="ECO:0000313" key="10">
    <source>
        <dbReference type="EMBL" id="ETS00249.1"/>
    </source>
</evidence>
<feature type="transmembrane region" description="Helical" evidence="8">
    <location>
        <begin position="508"/>
        <end position="529"/>
    </location>
</feature>
<dbReference type="InterPro" id="IPR001173">
    <property type="entry name" value="Glyco_trans_2-like"/>
</dbReference>
<evidence type="ECO:0000259" key="9">
    <source>
        <dbReference type="Pfam" id="PF13632"/>
    </source>
</evidence>
<evidence type="ECO:0000256" key="1">
    <source>
        <dbReference type="ARBA" id="ARBA00004236"/>
    </source>
</evidence>
<comment type="subcellular location">
    <subcellularLocation>
        <location evidence="1">Cell membrane</location>
    </subcellularLocation>
</comment>
<evidence type="ECO:0000256" key="7">
    <source>
        <dbReference type="SAM" id="MobiDB-lite"/>
    </source>
</evidence>
<evidence type="ECO:0000256" key="3">
    <source>
        <dbReference type="ARBA" id="ARBA00022475"/>
    </source>
</evidence>
<dbReference type="InterPro" id="IPR029044">
    <property type="entry name" value="Nucleotide-diphossugar_trans"/>
</dbReference>
<dbReference type="Proteomes" id="UP000024376">
    <property type="component" value="Unassembled WGS sequence"/>
</dbReference>
<dbReference type="GO" id="GO:0050501">
    <property type="term" value="F:hyaluronan synthase activity"/>
    <property type="evidence" value="ECO:0007669"/>
    <property type="project" value="TreeGrafter"/>
</dbReference>
<dbReference type="AlphaFoldDB" id="A0A024S4J4"/>
<evidence type="ECO:0000256" key="4">
    <source>
        <dbReference type="ARBA" id="ARBA00022676"/>
    </source>
</evidence>
<feature type="transmembrane region" description="Helical" evidence="8">
    <location>
        <begin position="251"/>
        <end position="272"/>
    </location>
</feature>
<feature type="region of interest" description="Disordered" evidence="7">
    <location>
        <begin position="76"/>
        <end position="97"/>
    </location>
</feature>
<dbReference type="SUPFAM" id="SSF53448">
    <property type="entry name" value="Nucleotide-diphospho-sugar transferases"/>
    <property type="match status" value="1"/>
</dbReference>
<name>A0A024S4J4_HYPJR</name>
<keyword evidence="8" id="KW-1133">Transmembrane helix</keyword>
<keyword evidence="4" id="KW-0328">Glycosyltransferase</keyword>
<dbReference type="Gene3D" id="3.90.550.10">
    <property type="entry name" value="Spore Coat Polysaccharide Biosynthesis Protein SpsA, Chain A"/>
    <property type="match status" value="1"/>
</dbReference>
<accession>A0A024S4J4</accession>
<proteinExistence type="inferred from homology"/>
<dbReference type="GO" id="GO:0030213">
    <property type="term" value="P:hyaluronan biosynthetic process"/>
    <property type="evidence" value="ECO:0007669"/>
    <property type="project" value="TreeGrafter"/>
</dbReference>
<gene>
    <name evidence="10" type="ORF">M419DRAFT_142146</name>
</gene>
<protein>
    <recommendedName>
        <fullName evidence="9">Glycosyltransferase 2-like domain-containing protein</fullName>
    </recommendedName>
</protein>
<feature type="compositionally biased region" description="Basic and acidic residues" evidence="7">
    <location>
        <begin position="88"/>
        <end position="97"/>
    </location>
</feature>
<feature type="transmembrane region" description="Helical" evidence="8">
    <location>
        <begin position="21"/>
        <end position="41"/>
    </location>
</feature>
<reference evidence="11" key="1">
    <citation type="journal article" date="2013" name="Ind. Biotechnol.">
        <title>Comparative genomics analysis of Trichoderma reesei strains.</title>
        <authorList>
            <person name="Koike H."/>
            <person name="Aerts A."/>
            <person name="LaButti K."/>
            <person name="Grigoriev I.V."/>
            <person name="Baker S.E."/>
        </authorList>
    </citation>
    <scope>NUCLEOTIDE SEQUENCE [LARGE SCALE GENOMIC DNA]</scope>
    <source>
        <strain evidence="11">ATCC 56765 / BCRC 32924 / NRRL 11460 / Rut C-30</strain>
    </source>
</reference>
<feature type="domain" description="Glycosyltransferase 2-like" evidence="9">
    <location>
        <begin position="275"/>
        <end position="454"/>
    </location>
</feature>
<keyword evidence="6 8" id="KW-0472">Membrane</keyword>
<organism evidence="10 11">
    <name type="scientific">Hypocrea jecorina (strain ATCC 56765 / BCRC 32924 / NRRL 11460 / Rut C-30)</name>
    <name type="common">Trichoderma reesei</name>
    <dbReference type="NCBI Taxonomy" id="1344414"/>
    <lineage>
        <taxon>Eukaryota</taxon>
        <taxon>Fungi</taxon>
        <taxon>Dikarya</taxon>
        <taxon>Ascomycota</taxon>
        <taxon>Pezizomycotina</taxon>
        <taxon>Sordariomycetes</taxon>
        <taxon>Hypocreomycetidae</taxon>
        <taxon>Hypocreales</taxon>
        <taxon>Hypocreaceae</taxon>
        <taxon>Trichoderma</taxon>
    </lineage>
</organism>
<evidence type="ECO:0000256" key="8">
    <source>
        <dbReference type="SAM" id="Phobius"/>
    </source>
</evidence>